<dbReference type="GO" id="GO:0004252">
    <property type="term" value="F:serine-type endopeptidase activity"/>
    <property type="evidence" value="ECO:0007669"/>
    <property type="project" value="UniProtKB-UniRule"/>
</dbReference>
<keyword evidence="3" id="KW-0732">Signal</keyword>
<feature type="active site" description="Charge relay system" evidence="6 7">
    <location>
        <position position="1461"/>
    </location>
</feature>
<dbReference type="Gene3D" id="3.50.30.30">
    <property type="match status" value="3"/>
</dbReference>
<feature type="active site" description="Charge relay system" evidence="7">
    <location>
        <position position="686"/>
    </location>
</feature>
<evidence type="ECO:0000256" key="7">
    <source>
        <dbReference type="PROSITE-ProRule" id="PRU01240"/>
    </source>
</evidence>
<evidence type="ECO:0000259" key="11">
    <source>
        <dbReference type="Pfam" id="PF17766"/>
    </source>
</evidence>
<dbReference type="Pfam" id="PF05922">
    <property type="entry name" value="Inhibitor_I9"/>
    <property type="match status" value="1"/>
</dbReference>
<dbReference type="InterPro" id="IPR041469">
    <property type="entry name" value="Subtilisin-like_FN3"/>
</dbReference>
<evidence type="ECO:0000259" key="9">
    <source>
        <dbReference type="Pfam" id="PF00082"/>
    </source>
</evidence>
<feature type="domain" description="Subtilisin-like protease fibronectin type-III" evidence="11">
    <location>
        <begin position="1958"/>
        <end position="2052"/>
    </location>
</feature>
<gene>
    <name evidence="12" type="ORF">OLC1_LOCUS3475</name>
</gene>
<feature type="domain" description="Subtilisin-like protease fibronectin type-III" evidence="11">
    <location>
        <begin position="518"/>
        <end position="607"/>
    </location>
</feature>
<evidence type="ECO:0000256" key="8">
    <source>
        <dbReference type="SAM" id="MobiDB-lite"/>
    </source>
</evidence>
<dbReference type="InterPro" id="IPR034197">
    <property type="entry name" value="Peptidases_S8_3"/>
</dbReference>
<evidence type="ECO:0000256" key="3">
    <source>
        <dbReference type="ARBA" id="ARBA00022729"/>
    </source>
</evidence>
<feature type="active site" description="Charge relay system" evidence="7">
    <location>
        <position position="112"/>
    </location>
</feature>
<reference evidence="12" key="1">
    <citation type="submission" date="2023-03" db="EMBL/GenBank/DDBJ databases">
        <authorList>
            <person name="Julca I."/>
        </authorList>
    </citation>
    <scope>NUCLEOTIDE SEQUENCE</scope>
</reference>
<evidence type="ECO:0000256" key="4">
    <source>
        <dbReference type="ARBA" id="ARBA00022801"/>
    </source>
</evidence>
<keyword evidence="2 7" id="KW-0645">Protease</keyword>
<dbReference type="FunFam" id="2.60.40.2310:FF:000001">
    <property type="entry name" value="Subtilisin-like protease SBT1.5"/>
    <property type="match status" value="1"/>
</dbReference>
<keyword evidence="5 7" id="KW-0720">Serine protease</keyword>
<dbReference type="EMBL" id="OX459118">
    <property type="protein sequence ID" value="CAI9091583.1"/>
    <property type="molecule type" value="Genomic_DNA"/>
</dbReference>
<dbReference type="InterPro" id="IPR023828">
    <property type="entry name" value="Peptidase_S8_Ser-AS"/>
</dbReference>
<accession>A0AAV1C9B1</accession>
<dbReference type="PRINTS" id="PR00723">
    <property type="entry name" value="SUBTILISIN"/>
</dbReference>
<evidence type="ECO:0000313" key="13">
    <source>
        <dbReference type="Proteomes" id="UP001161247"/>
    </source>
</evidence>
<protein>
    <submittedName>
        <fullName evidence="12">OLC1v1026650C1</fullName>
    </submittedName>
</protein>
<dbReference type="InterPro" id="IPR037045">
    <property type="entry name" value="S8pro/Inhibitor_I9_sf"/>
</dbReference>
<feature type="domain" description="Subtilisin-like protease fibronectin type-III" evidence="11">
    <location>
        <begin position="1182"/>
        <end position="1276"/>
    </location>
</feature>
<dbReference type="Proteomes" id="UP001161247">
    <property type="component" value="Chromosome 1"/>
</dbReference>
<feature type="active site" description="Charge relay system" evidence="7">
    <location>
        <position position="438"/>
    </location>
</feature>
<evidence type="ECO:0000256" key="5">
    <source>
        <dbReference type="ARBA" id="ARBA00022825"/>
    </source>
</evidence>
<evidence type="ECO:0000259" key="10">
    <source>
        <dbReference type="Pfam" id="PF05922"/>
    </source>
</evidence>
<name>A0AAV1C9B1_OLDCO</name>
<feature type="region of interest" description="Disordered" evidence="8">
    <location>
        <begin position="95"/>
        <end position="116"/>
    </location>
</feature>
<dbReference type="Gene3D" id="3.40.50.200">
    <property type="entry name" value="Peptidase S8/S53 domain"/>
    <property type="match status" value="3"/>
</dbReference>
<dbReference type="GO" id="GO:0006508">
    <property type="term" value="P:proteolysis"/>
    <property type="evidence" value="ECO:0007669"/>
    <property type="project" value="UniProtKB-KW"/>
</dbReference>
<feature type="domain" description="Peptidase S8/S53" evidence="9">
    <location>
        <begin position="37"/>
        <end position="489"/>
    </location>
</feature>
<feature type="active site" description="Charge relay system" evidence="7">
    <location>
        <position position="45"/>
    </location>
</feature>
<dbReference type="InterPro" id="IPR036852">
    <property type="entry name" value="Peptidase_S8/S53_dom_sf"/>
</dbReference>
<feature type="active site" description="Charge relay system" evidence="6 7">
    <location>
        <position position="1852"/>
    </location>
</feature>
<dbReference type="InterPro" id="IPR010259">
    <property type="entry name" value="S8pro/Inhibitor_I9"/>
</dbReference>
<dbReference type="CDD" id="cd04852">
    <property type="entry name" value="Peptidases_S8_3"/>
    <property type="match status" value="3"/>
</dbReference>
<dbReference type="Pfam" id="PF17766">
    <property type="entry name" value="fn3_6"/>
    <property type="match status" value="3"/>
</dbReference>
<dbReference type="CDD" id="cd02120">
    <property type="entry name" value="PA_subtilisin_like"/>
    <property type="match status" value="3"/>
</dbReference>
<dbReference type="InterPro" id="IPR045051">
    <property type="entry name" value="SBT"/>
</dbReference>
<evidence type="ECO:0000256" key="6">
    <source>
        <dbReference type="PIRSR" id="PIRSR615500-1"/>
    </source>
</evidence>
<comment type="similarity">
    <text evidence="1 7">Belongs to the peptidase S8 family.</text>
</comment>
<evidence type="ECO:0000256" key="1">
    <source>
        <dbReference type="ARBA" id="ARBA00011073"/>
    </source>
</evidence>
<keyword evidence="4 7" id="KW-0378">Hydrolase</keyword>
<dbReference type="InterPro" id="IPR000209">
    <property type="entry name" value="Peptidase_S8/S53_dom"/>
</dbReference>
<dbReference type="Gene3D" id="3.30.70.80">
    <property type="entry name" value="Peptidase S8 propeptide/proteinase inhibitor I9"/>
    <property type="match status" value="1"/>
</dbReference>
<feature type="active site" description="Charge relay system" evidence="7">
    <location>
        <position position="1075"/>
    </location>
</feature>
<feature type="domain" description="Peptidase S8/S53" evidence="9">
    <location>
        <begin position="1453"/>
        <end position="1903"/>
    </location>
</feature>
<evidence type="ECO:0000313" key="12">
    <source>
        <dbReference type="EMBL" id="CAI9091583.1"/>
    </source>
</evidence>
<feature type="active site" description="Charge relay system" evidence="6 7">
    <location>
        <position position="1525"/>
    </location>
</feature>
<dbReference type="PROSITE" id="PS00138">
    <property type="entry name" value="SUBTILASE_SER"/>
    <property type="match status" value="3"/>
</dbReference>
<dbReference type="Pfam" id="PF00082">
    <property type="entry name" value="Peptidase_S8"/>
    <property type="match status" value="3"/>
</dbReference>
<evidence type="ECO:0000256" key="2">
    <source>
        <dbReference type="ARBA" id="ARBA00022670"/>
    </source>
</evidence>
<sequence length="2058" mass="220017">MEGVVSVFPNEIMQLHTTRSWDFIGFPQDVKRKAVETNITIAVLDTGIWPESPSFNDSGYGPPPKKFKGICETSKNFTCNNKIIGAKHYHTSSHQVRGKSPISETPRDTMGHGSHTASTAAGETVIKASLYGLGAGTARGGVPSARIAVYKVCWSYGCSYGDILAAFDDAAADGVDIISISIGPWFHRDYFKDSIAIGAFHAMKHGILTSISAGNFGPSPRSINNFSPWYLSVGANVIDRKFVADVVLGNNKTYQGVSVNTFNLSEFIPIVYAGDVPAIGSNSSNSRYCDEGTLYKAKVNGTIVLCDLKFDNTAVIVLEAGGAGVVMADRNYKDIAATQVLPATYVDRDYGTKIHGYINTTRNPTDWIKKSMEIIDKDAPYVVSFSSRGPSPITPDILKPDLTAPGVDILAAWSKATTVTRKEGDTRVVPYNIISGTSMSCPHATGAAAYVKSFHPTWSPAAIKSALMTTATVMAPKKNKDAEFAYGSGQINPVKAVDPGLVYDMKEADYVSFLCVWDLNYPSFALSAKSGQTITRVFHRTVTNVGNPESTYKAKVKAPSQMKVQVKPSTLSFDSKGQKKSFTLKVSATIPKTLISGSLVWEDGVHQDNKRAADSLLYSYKRSFNGFLARMTDFEKERIASMEGVVSVFRNGIRQLLTTRSWDFIGFPQNAKRTTVESDIIVAMLDTGIWPESKSFSDSGYGPPPKKFKGTCEKSKNFTCNNKIIGAKHYFTNGQVHEGDVYTPRDTEGHGSHTASTAAGVVVSKASLYGLGEGTARGGVPSARIAVYKICWAAGCYNADILAAFDDAIADGVDIISLSVGGFPENYFEDVIAIGAFHSMKHGILTSNSAGNSGPFASSVTNIAPWSLTVAASVIDRKFVADVILGNKKTYRGVSVNTFNLPEFYPLVYGGDVPNVAAGFDSSESRYCIYDSLDKTKVNGTIVLCDELMDGTTVLSAGGVGTIMQDAGNKDYAFSFPLSATYLGTEDGSKVDSYINTTSKPTALIQKSIEIKDKAAPYVVSFSSRGPNPITADILKPDLTAPGVDIIAAWSEATTVTGLQGDTRVVPYNIISGTSMSCPHATGAAAYIKSFHPTWSPAAIKSSLMTTATLLTPKINKEAEFAYGSGQINPIKAVKPGLVYDSGEADYVSFLCGQGYNTTTLRLVTGDNTTSCTKTNNATVWDLNYPSFTLSAKSGQITRVFHRTVTNVGTPVSTYTAKISAPPGLKIEVKPSVLSFKSLGQKKSFTVQVTATIPKTLISGSLVWDDGVHHVRSPISTAEKKNDNLAPMANVVVSIPRLLLLALATILSASWTVAQQNDHQKAGYITIFISLCKYMYFVIRFRLHYNTNFIMQIIDNFIIRFTSSFEGMNAIAIDKCFSASSFHSNILQAAIGGGYKRSFNGFLAKLTDAEKERLSSMEGVVSVFPNEIRQLHTTRSWDFIGFPQNVKRTTVESDIIVGMLDSGIWPESKSFNDSGYGPPPSKWKGSCETSSNFTCNNKIIGAKHYLANGETGPGDILSPRDTAGHGSHTASTAAGVVVTEASMFGLGAGTARGGVPSARIAVYKICWAVGCFDADILAAFDDAIADGVDIISLSVGGSFPEDYFENSIAIGAFHAMKNGILTSNSAGNRGPGAGTITNFSPWSLSVAASVIDRKFVTDVTLGNKKTFQGVSVNTFNPNKFFPLVYGGDVPNVSAGFGSEDSRFCSEGTLDKSKVKGKIVLCDALIDGSGILGAGGIGAIMQDGGVKDMAFLFPISTTYLGTDDGTEVATYINTTSNPTANIEKSTEIIDETGTPFVVSFSSRGPNPITVDILKPDLSAPGVDILAAWSELGPPTEIDGDNRVVPYNIISGTSMACPHATGAAAYVKSFNPTWSPAAIKSALMTTATMMTAKTNTDAEFAYGSGQINPIKAVNPGLVYDLGEADYVSFLCGQGYNTTLLRVITGDNTSSCTNNAIQVWDLNYPSFTVSAKSGEITRVFHRTVTNVGSPVSIYTAKITVPSQMKVVVKPTTLSFKSLGQKQSFTVTVTSSIPETLISGSLVWDDGVHQVRSPIVAHTFAP</sequence>
<feature type="domain" description="Inhibitor I9" evidence="10">
    <location>
        <begin position="1389"/>
        <end position="1432"/>
    </location>
</feature>
<feature type="active site" description="Charge relay system" evidence="7">
    <location>
        <position position="750"/>
    </location>
</feature>
<proteinExistence type="inferred from homology"/>
<dbReference type="PANTHER" id="PTHR10795">
    <property type="entry name" value="PROPROTEIN CONVERTASE SUBTILISIN/KEXIN"/>
    <property type="match status" value="1"/>
</dbReference>
<dbReference type="SUPFAM" id="SSF52743">
    <property type="entry name" value="Subtilisin-like"/>
    <property type="match status" value="3"/>
</dbReference>
<dbReference type="FunFam" id="3.40.50.200:FF:000006">
    <property type="entry name" value="Subtilisin-like protease SBT1.5"/>
    <property type="match status" value="3"/>
</dbReference>
<keyword evidence="13" id="KW-1185">Reference proteome</keyword>
<feature type="domain" description="Peptidase S8/S53" evidence="9">
    <location>
        <begin position="678"/>
        <end position="1126"/>
    </location>
</feature>
<dbReference type="Gene3D" id="2.60.40.2310">
    <property type="match status" value="3"/>
</dbReference>
<dbReference type="InterPro" id="IPR015500">
    <property type="entry name" value="Peptidase_S8_subtilisin-rel"/>
</dbReference>
<dbReference type="PROSITE" id="PS51892">
    <property type="entry name" value="SUBTILASE"/>
    <property type="match status" value="3"/>
</dbReference>
<organism evidence="12 13">
    <name type="scientific">Oldenlandia corymbosa var. corymbosa</name>
    <dbReference type="NCBI Taxonomy" id="529605"/>
    <lineage>
        <taxon>Eukaryota</taxon>
        <taxon>Viridiplantae</taxon>
        <taxon>Streptophyta</taxon>
        <taxon>Embryophyta</taxon>
        <taxon>Tracheophyta</taxon>
        <taxon>Spermatophyta</taxon>
        <taxon>Magnoliopsida</taxon>
        <taxon>eudicotyledons</taxon>
        <taxon>Gunneridae</taxon>
        <taxon>Pentapetalae</taxon>
        <taxon>asterids</taxon>
        <taxon>lamiids</taxon>
        <taxon>Gentianales</taxon>
        <taxon>Rubiaceae</taxon>
        <taxon>Rubioideae</taxon>
        <taxon>Spermacoceae</taxon>
        <taxon>Hedyotis-Oldenlandia complex</taxon>
        <taxon>Oldenlandia</taxon>
    </lineage>
</organism>